<dbReference type="GO" id="GO:0004040">
    <property type="term" value="F:amidase activity"/>
    <property type="evidence" value="ECO:0007669"/>
    <property type="project" value="UniProtKB-EC"/>
</dbReference>
<dbReference type="InterPro" id="IPR000120">
    <property type="entry name" value="Amidase"/>
</dbReference>
<organism evidence="2 3">
    <name type="scientific">Ammoniphilus resinae</name>
    <dbReference type="NCBI Taxonomy" id="861532"/>
    <lineage>
        <taxon>Bacteria</taxon>
        <taxon>Bacillati</taxon>
        <taxon>Bacillota</taxon>
        <taxon>Bacilli</taxon>
        <taxon>Bacillales</taxon>
        <taxon>Paenibacillaceae</taxon>
        <taxon>Aneurinibacillus group</taxon>
        <taxon>Ammoniphilus</taxon>
    </lineage>
</organism>
<evidence type="ECO:0000313" key="2">
    <source>
        <dbReference type="EMBL" id="MBP1930999.1"/>
    </source>
</evidence>
<dbReference type="Proteomes" id="UP001519343">
    <property type="component" value="Unassembled WGS sequence"/>
</dbReference>
<proteinExistence type="predicted"/>
<dbReference type="Pfam" id="PF01425">
    <property type="entry name" value="Amidase"/>
    <property type="match status" value="1"/>
</dbReference>
<reference evidence="2 3" key="1">
    <citation type="submission" date="2021-03" db="EMBL/GenBank/DDBJ databases">
        <title>Genomic Encyclopedia of Type Strains, Phase IV (KMG-IV): sequencing the most valuable type-strain genomes for metagenomic binning, comparative biology and taxonomic classification.</title>
        <authorList>
            <person name="Goeker M."/>
        </authorList>
    </citation>
    <scope>NUCLEOTIDE SEQUENCE [LARGE SCALE GENOMIC DNA]</scope>
    <source>
        <strain evidence="2 3">DSM 24738</strain>
    </source>
</reference>
<evidence type="ECO:0000313" key="3">
    <source>
        <dbReference type="Proteomes" id="UP001519343"/>
    </source>
</evidence>
<gene>
    <name evidence="2" type="ORF">J2Z37_000996</name>
</gene>
<name>A0ABS4GL74_9BACL</name>
<keyword evidence="3" id="KW-1185">Reference proteome</keyword>
<keyword evidence="2" id="KW-0378">Hydrolase</keyword>
<dbReference type="PANTHER" id="PTHR11895">
    <property type="entry name" value="TRANSAMIDASE"/>
    <property type="match status" value="1"/>
</dbReference>
<dbReference type="EC" id="3.5.1.4" evidence="2"/>
<dbReference type="RefSeq" id="WP_342453780.1">
    <property type="nucleotide sequence ID" value="NZ_JAGGKT010000002.1"/>
</dbReference>
<dbReference type="SUPFAM" id="SSF75304">
    <property type="entry name" value="Amidase signature (AS) enzymes"/>
    <property type="match status" value="1"/>
</dbReference>
<dbReference type="InterPro" id="IPR036928">
    <property type="entry name" value="AS_sf"/>
</dbReference>
<feature type="domain" description="Amidase" evidence="1">
    <location>
        <begin position="26"/>
        <end position="451"/>
    </location>
</feature>
<sequence length="472" mass="51717">MEQEICFATARDLAHAIQDRKLSAREVMEAHLSQVKRVNPQVNAIVSLDEEKAMQAAIQADERLMRGESVGAFHGLPIAIKDTHNAAGFLTTCGSKALRDNMATKDDLIVERLRGAGAIVIGKTNVPEFAAGSHTFNEVFGVTRNPYHPLRTAGGSSGGAAVAVTCGMIPFADGSDMGGSCRYPAAFNNVVGLRTSPGRVPTYPKAALYSPLSVQGPITRNVSDALFMMSVLAGPDARSPLSIEEPGKKFLEPLEADIKGLRVAYSVDLGGLIPVDAAVRKNFAEQIQIFNDLGCKVEEVCPDFSDADAIFQIWRAWEMEMTYSELFDQYQNLMKPSFVWNVQKGRVLNGVDIGRAERLRSQLYHRLREFFSQYDAFILPVSQVPPFDANFEYPTEINGNSLTTYIDWMRSCYYISATGNPALSVPSGFTEDGLPLGLQIVGPHRGDFEVLRIGYAFEQATGYGKQRPKLAL</sequence>
<dbReference type="EMBL" id="JAGGKT010000002">
    <property type="protein sequence ID" value="MBP1930999.1"/>
    <property type="molecule type" value="Genomic_DNA"/>
</dbReference>
<accession>A0ABS4GL74</accession>
<protein>
    <submittedName>
        <fullName evidence="2">Amidase</fullName>
        <ecNumber evidence="2">3.5.1.4</ecNumber>
    </submittedName>
</protein>
<dbReference type="PANTHER" id="PTHR11895:SF76">
    <property type="entry name" value="INDOLEACETAMIDE HYDROLASE"/>
    <property type="match status" value="1"/>
</dbReference>
<dbReference type="NCBIfam" id="NF005686">
    <property type="entry name" value="PRK07486.1"/>
    <property type="match status" value="1"/>
</dbReference>
<dbReference type="Gene3D" id="3.90.1300.10">
    <property type="entry name" value="Amidase signature (AS) domain"/>
    <property type="match status" value="1"/>
</dbReference>
<dbReference type="InterPro" id="IPR023631">
    <property type="entry name" value="Amidase_dom"/>
</dbReference>
<evidence type="ECO:0000259" key="1">
    <source>
        <dbReference type="Pfam" id="PF01425"/>
    </source>
</evidence>
<comment type="caution">
    <text evidence="2">The sequence shown here is derived from an EMBL/GenBank/DDBJ whole genome shotgun (WGS) entry which is preliminary data.</text>
</comment>